<comment type="caution">
    <text evidence="1">The sequence shown here is derived from an EMBL/GenBank/DDBJ whole genome shotgun (WGS) entry which is preliminary data.</text>
</comment>
<gene>
    <name evidence="1" type="ORF">KHA90_25000</name>
</gene>
<dbReference type="Proteomes" id="UP000722625">
    <property type="component" value="Unassembled WGS sequence"/>
</dbReference>
<dbReference type="EMBL" id="JAGYVZ010000067">
    <property type="protein sequence ID" value="MBS7234257.1"/>
    <property type="molecule type" value="Genomic_DNA"/>
</dbReference>
<name>A0ABS5PIY1_9FLAO</name>
<organism evidence="1 2">
    <name type="scientific">Flavobacterium psychroterrae</name>
    <dbReference type="NCBI Taxonomy" id="2133767"/>
    <lineage>
        <taxon>Bacteria</taxon>
        <taxon>Pseudomonadati</taxon>
        <taxon>Bacteroidota</taxon>
        <taxon>Flavobacteriia</taxon>
        <taxon>Flavobacteriales</taxon>
        <taxon>Flavobacteriaceae</taxon>
        <taxon>Flavobacterium</taxon>
    </lineage>
</organism>
<dbReference type="RefSeq" id="WP_213308240.1">
    <property type="nucleotide sequence ID" value="NZ_JAGYVZ010000067.1"/>
</dbReference>
<evidence type="ECO:0000313" key="1">
    <source>
        <dbReference type="EMBL" id="MBS7234257.1"/>
    </source>
</evidence>
<reference evidence="1 2" key="1">
    <citation type="journal article" date="2018" name="Int. J. Syst. Evol. Microbiol.">
        <title>Flavobacterium chryseum sp. nov. and Flavobacterium psychroterrae sp. nov., novel environmental bacteria isolated from Antarctica.</title>
        <authorList>
            <person name="Kralova S."/>
            <person name="Svec P."/>
            <person name="Busse H.J."/>
            <person name="Stankova E."/>
            <person name="Vaczi P."/>
            <person name="Sedlacek I."/>
        </authorList>
    </citation>
    <scope>NUCLEOTIDE SEQUENCE [LARGE SCALE GENOMIC DNA]</scope>
    <source>
        <strain evidence="1 2">CCM 8827</strain>
    </source>
</reference>
<evidence type="ECO:0000313" key="2">
    <source>
        <dbReference type="Proteomes" id="UP000722625"/>
    </source>
</evidence>
<accession>A0ABS5PIY1</accession>
<proteinExistence type="predicted"/>
<protein>
    <submittedName>
        <fullName evidence="1">Uncharacterized protein</fullName>
    </submittedName>
</protein>
<keyword evidence="2" id="KW-1185">Reference proteome</keyword>
<sequence length="174" mass="20614">MEQLTTYRAKGKEIGLVFLFKYDLNGNLKLFEISEGELNPKQIKWLFSENFPATEMIVTTVWMKEERYTKVFEINVSPADLSFATGWIIYDHKLAKQDAEKAFKKMNEAETILFFISLPGYERYLKRSGIAKAHMATYINKRYYENEYPEEIKTKNFNPIIQELAWKKTNRKII</sequence>